<dbReference type="Proteomes" id="UP000276133">
    <property type="component" value="Unassembled WGS sequence"/>
</dbReference>
<protein>
    <submittedName>
        <fullName evidence="1">Uncharacterized protein</fullName>
    </submittedName>
</protein>
<evidence type="ECO:0000313" key="2">
    <source>
        <dbReference type="Proteomes" id="UP000276133"/>
    </source>
</evidence>
<gene>
    <name evidence="1" type="ORF">BpHYR1_051336</name>
</gene>
<reference evidence="1 2" key="1">
    <citation type="journal article" date="2018" name="Sci. Rep.">
        <title>Genomic signatures of local adaptation to the degree of environmental predictability in rotifers.</title>
        <authorList>
            <person name="Franch-Gras L."/>
            <person name="Hahn C."/>
            <person name="Garcia-Roger E.M."/>
            <person name="Carmona M.J."/>
            <person name="Serra M."/>
            <person name="Gomez A."/>
        </authorList>
    </citation>
    <scope>NUCLEOTIDE SEQUENCE [LARGE SCALE GENOMIC DNA]</scope>
    <source>
        <strain evidence="1">HYR1</strain>
    </source>
</reference>
<proteinExistence type="predicted"/>
<dbReference type="OrthoDB" id="10067596at2759"/>
<keyword evidence="2" id="KW-1185">Reference proteome</keyword>
<dbReference type="AlphaFoldDB" id="A0A3M7PGE5"/>
<comment type="caution">
    <text evidence="1">The sequence shown here is derived from an EMBL/GenBank/DDBJ whole genome shotgun (WGS) entry which is preliminary data.</text>
</comment>
<evidence type="ECO:0000313" key="1">
    <source>
        <dbReference type="EMBL" id="RMZ97800.1"/>
    </source>
</evidence>
<accession>A0A3M7PGE5</accession>
<name>A0A3M7PGE5_BRAPC</name>
<organism evidence="1 2">
    <name type="scientific">Brachionus plicatilis</name>
    <name type="common">Marine rotifer</name>
    <name type="synonym">Brachionus muelleri</name>
    <dbReference type="NCBI Taxonomy" id="10195"/>
    <lineage>
        <taxon>Eukaryota</taxon>
        <taxon>Metazoa</taxon>
        <taxon>Spiralia</taxon>
        <taxon>Gnathifera</taxon>
        <taxon>Rotifera</taxon>
        <taxon>Eurotatoria</taxon>
        <taxon>Monogononta</taxon>
        <taxon>Pseudotrocha</taxon>
        <taxon>Ploima</taxon>
        <taxon>Brachionidae</taxon>
        <taxon>Brachionus</taxon>
    </lineage>
</organism>
<sequence length="119" mass="14028">MRTAKKVIVLSLPKCDESKIRSVPVFPINTWNLNKRLRSRHKALAQDINNHPETNKLINHLIKEQHLVEVCLEQIKNGTIFPRDQREIKRDEQIIALAKTFKDDNFMNYLNQLINVIFL</sequence>
<dbReference type="EMBL" id="REGN01011165">
    <property type="protein sequence ID" value="RMZ97800.1"/>
    <property type="molecule type" value="Genomic_DNA"/>
</dbReference>